<dbReference type="RefSeq" id="WP_252589601.1">
    <property type="nucleotide sequence ID" value="NZ_JAMWYS010000058.1"/>
</dbReference>
<accession>A0A9X2F4C7</accession>
<dbReference type="CDD" id="cd07560">
    <property type="entry name" value="Peptidase_S41_CPP"/>
    <property type="match status" value="1"/>
</dbReference>
<feature type="signal peptide" evidence="6">
    <location>
        <begin position="1"/>
        <end position="20"/>
    </location>
</feature>
<dbReference type="Pfam" id="PF03572">
    <property type="entry name" value="Peptidase_S41"/>
    <property type="match status" value="1"/>
</dbReference>
<dbReference type="Gene3D" id="3.90.226.10">
    <property type="entry name" value="2-enoyl-CoA Hydratase, Chain A, domain 1"/>
    <property type="match status" value="1"/>
</dbReference>
<comment type="similarity">
    <text evidence="1 5">Belongs to the peptidase S41A family.</text>
</comment>
<dbReference type="GO" id="GO:0004252">
    <property type="term" value="F:serine-type endopeptidase activity"/>
    <property type="evidence" value="ECO:0007669"/>
    <property type="project" value="UniProtKB-EC"/>
</dbReference>
<dbReference type="Gene3D" id="2.30.42.10">
    <property type="match status" value="1"/>
</dbReference>
<evidence type="ECO:0000259" key="7">
    <source>
        <dbReference type="PROSITE" id="PS50106"/>
    </source>
</evidence>
<evidence type="ECO:0000256" key="4">
    <source>
        <dbReference type="ARBA" id="ARBA00022825"/>
    </source>
</evidence>
<dbReference type="PANTHER" id="PTHR32060:SF22">
    <property type="entry name" value="CARBOXYL-TERMINAL-PROCESSING PEPTIDASE 3, CHLOROPLASTIC"/>
    <property type="match status" value="1"/>
</dbReference>
<name>A0A9X2F4C7_9SPHI</name>
<dbReference type="PANTHER" id="PTHR32060">
    <property type="entry name" value="TAIL-SPECIFIC PROTEASE"/>
    <property type="match status" value="1"/>
</dbReference>
<dbReference type="Pfam" id="PF17804">
    <property type="entry name" value="TSP_NTD"/>
    <property type="match status" value="1"/>
</dbReference>
<dbReference type="InterPro" id="IPR036034">
    <property type="entry name" value="PDZ_sf"/>
</dbReference>
<gene>
    <name evidence="8" type="ORF">NF867_17030</name>
</gene>
<feature type="domain" description="PDZ" evidence="7">
    <location>
        <begin position="242"/>
        <end position="330"/>
    </location>
</feature>
<dbReference type="SMART" id="SM00228">
    <property type="entry name" value="PDZ"/>
    <property type="match status" value="1"/>
</dbReference>
<dbReference type="InterPro" id="IPR005151">
    <property type="entry name" value="Tail-specific_protease"/>
</dbReference>
<dbReference type="NCBIfam" id="TIGR00225">
    <property type="entry name" value="prc"/>
    <property type="match status" value="1"/>
</dbReference>
<feature type="chain" id="PRO_5040982587" evidence="6">
    <location>
        <begin position="21"/>
        <end position="701"/>
    </location>
</feature>
<proteinExistence type="inferred from homology"/>
<evidence type="ECO:0000256" key="2">
    <source>
        <dbReference type="ARBA" id="ARBA00022670"/>
    </source>
</evidence>
<dbReference type="InterPro" id="IPR029045">
    <property type="entry name" value="ClpP/crotonase-like_dom_sf"/>
</dbReference>
<dbReference type="EMBL" id="JAMWYS010000058">
    <property type="protein sequence ID" value="MCO4294569.1"/>
    <property type="molecule type" value="Genomic_DNA"/>
</dbReference>
<evidence type="ECO:0000256" key="3">
    <source>
        <dbReference type="ARBA" id="ARBA00022801"/>
    </source>
</evidence>
<keyword evidence="3 5" id="KW-0378">Hydrolase</keyword>
<dbReference type="SUPFAM" id="SSF50156">
    <property type="entry name" value="PDZ domain-like"/>
    <property type="match status" value="1"/>
</dbReference>
<dbReference type="PROSITE" id="PS50106">
    <property type="entry name" value="PDZ"/>
    <property type="match status" value="1"/>
</dbReference>
<evidence type="ECO:0000313" key="9">
    <source>
        <dbReference type="Proteomes" id="UP001155182"/>
    </source>
</evidence>
<comment type="caution">
    <text evidence="8">The sequence shown here is derived from an EMBL/GenBank/DDBJ whole genome shotgun (WGS) entry which is preliminary data.</text>
</comment>
<dbReference type="InterPro" id="IPR040573">
    <property type="entry name" value="TSP_N"/>
</dbReference>
<reference evidence="8" key="1">
    <citation type="submission" date="2022-06" db="EMBL/GenBank/DDBJ databases">
        <title>Solitalea sp. MAHUQ-68 isolated from rhizospheric soil.</title>
        <authorList>
            <person name="Huq M.A."/>
        </authorList>
    </citation>
    <scope>NUCLEOTIDE SEQUENCE</scope>
    <source>
        <strain evidence="8">MAHUQ-68</strain>
    </source>
</reference>
<dbReference type="Proteomes" id="UP001155182">
    <property type="component" value="Unassembled WGS sequence"/>
</dbReference>
<evidence type="ECO:0000256" key="5">
    <source>
        <dbReference type="RuleBase" id="RU004404"/>
    </source>
</evidence>
<dbReference type="InterPro" id="IPR020992">
    <property type="entry name" value="Tail_Prtase_C"/>
</dbReference>
<evidence type="ECO:0000256" key="1">
    <source>
        <dbReference type="ARBA" id="ARBA00009179"/>
    </source>
</evidence>
<dbReference type="GO" id="GO:0030288">
    <property type="term" value="C:outer membrane-bounded periplasmic space"/>
    <property type="evidence" value="ECO:0007669"/>
    <property type="project" value="TreeGrafter"/>
</dbReference>
<dbReference type="AlphaFoldDB" id="A0A9X2F4C7"/>
<protein>
    <submittedName>
        <fullName evidence="8">Carboxy terminal-processing peptidase</fullName>
        <ecNumber evidence="8">3.4.21.102</ecNumber>
    </submittedName>
</protein>
<evidence type="ECO:0000256" key="6">
    <source>
        <dbReference type="SAM" id="SignalP"/>
    </source>
</evidence>
<keyword evidence="2 5" id="KW-0645">Protease</keyword>
<keyword evidence="6" id="KW-0732">Signal</keyword>
<keyword evidence="4 5" id="KW-0720">Serine protease</keyword>
<dbReference type="GO" id="GO:0007165">
    <property type="term" value="P:signal transduction"/>
    <property type="evidence" value="ECO:0007669"/>
    <property type="project" value="TreeGrafter"/>
</dbReference>
<dbReference type="Pfam" id="PF11818">
    <property type="entry name" value="DUF3340"/>
    <property type="match status" value="1"/>
</dbReference>
<dbReference type="GO" id="GO:0006508">
    <property type="term" value="P:proteolysis"/>
    <property type="evidence" value="ECO:0007669"/>
    <property type="project" value="UniProtKB-KW"/>
</dbReference>
<evidence type="ECO:0000313" key="8">
    <source>
        <dbReference type="EMBL" id="MCO4294569.1"/>
    </source>
</evidence>
<sequence>MKFKCSRALLGIGLAGSLMAFDTPTNEFPKNDKLIILLLNRMIQSMHYDPQKINDDFSKKLFWSYIGKMDVEKKYFLQQDIEYLKKYELQLDDEINKEQQLSFLKAADSLMDIRIGQVSKFYGKAFEKPFIFTEKEVIQLDYSKVSYAKDIAELEKYWAKSAKYSTLMKLTDMMDLQKKTNEAAKSTAEMESEARAKVKKRYEKLFNSFENIPSKPTRFEMYANNIATIMDPHSSYMSPVSQRSLTERVSGTYCGIGLVLSEHDDYVKIEDIRTGGPAWKQGELKTSDLILKVGETGKELVDVSGYSINELVKLTRGAKGTSVTLMVKRFDNTIKLINVIRDELKQDNVFARSFVFNGKHKIGMIVLPEFYLNPQNPLGPGSSSYDMAREVQKLKEENVEGIIIDLRGNGGGSMRDVVNIAGLFIPEGPVVQVRTGDGKVQSMDDKNPEVAYDGPLAIMVNERSASASEILSACMQDYKRAVIVGSPNTFGKGTVQRVFDLKGALTANMNQQDEDLGGAKLTIQKFYRVNGSSTQLKGVTPDIILKDQYFSTAEKNEPFVMNWDEIAPTNYTAWRTPVNVELLQQKSKKRVAASQAFKLIDENIEQYKKRSLDKTVPLNMKAFMAAEKANSIQADKQNKLKELDPKLDMVNMKNDIAAMEGNTYWSDTNKSILKAYKSDHYIAETLNVIYDMINENAQTHK</sequence>
<dbReference type="SUPFAM" id="SSF52096">
    <property type="entry name" value="ClpP/crotonase"/>
    <property type="match status" value="1"/>
</dbReference>
<dbReference type="SMART" id="SM00245">
    <property type="entry name" value="TSPc"/>
    <property type="match status" value="1"/>
</dbReference>
<dbReference type="EC" id="3.4.21.102" evidence="8"/>
<dbReference type="InterPro" id="IPR004447">
    <property type="entry name" value="Peptidase_S41A"/>
</dbReference>
<dbReference type="InterPro" id="IPR001478">
    <property type="entry name" value="PDZ"/>
</dbReference>
<keyword evidence="9" id="KW-1185">Reference proteome</keyword>
<organism evidence="8 9">
    <name type="scientific">Solitalea agri</name>
    <dbReference type="NCBI Taxonomy" id="2953739"/>
    <lineage>
        <taxon>Bacteria</taxon>
        <taxon>Pseudomonadati</taxon>
        <taxon>Bacteroidota</taxon>
        <taxon>Sphingobacteriia</taxon>
        <taxon>Sphingobacteriales</taxon>
        <taxon>Sphingobacteriaceae</taxon>
        <taxon>Solitalea</taxon>
    </lineage>
</organism>